<evidence type="ECO:0000256" key="1">
    <source>
        <dbReference type="SAM" id="MobiDB-lite"/>
    </source>
</evidence>
<dbReference type="EMBL" id="PQIB02000015">
    <property type="protein sequence ID" value="RLM64685.1"/>
    <property type="molecule type" value="Genomic_DNA"/>
</dbReference>
<accession>A0A3L6PSM0</accession>
<dbReference type="AlphaFoldDB" id="A0A3L6PSM0"/>
<comment type="caution">
    <text evidence="2">The sequence shown here is derived from an EMBL/GenBank/DDBJ whole genome shotgun (WGS) entry which is preliminary data.</text>
</comment>
<feature type="region of interest" description="Disordered" evidence="1">
    <location>
        <begin position="1"/>
        <end position="30"/>
    </location>
</feature>
<sequence>MWKPQCRPRGQARPRRTVRRTGNRGRGVAASRLSSTESWVVVPWIRSGHRTGPSGLQYGSTLRREMEKRNLLAVAHGVHCNGTMRFFASMEPHKEDSSCTLVSSRGSKEEIWIGEGSCSCLLASKRS</sequence>
<organism evidence="2 3">
    <name type="scientific">Panicum miliaceum</name>
    <name type="common">Proso millet</name>
    <name type="synonym">Broomcorn millet</name>
    <dbReference type="NCBI Taxonomy" id="4540"/>
    <lineage>
        <taxon>Eukaryota</taxon>
        <taxon>Viridiplantae</taxon>
        <taxon>Streptophyta</taxon>
        <taxon>Embryophyta</taxon>
        <taxon>Tracheophyta</taxon>
        <taxon>Spermatophyta</taxon>
        <taxon>Magnoliopsida</taxon>
        <taxon>Liliopsida</taxon>
        <taxon>Poales</taxon>
        <taxon>Poaceae</taxon>
        <taxon>PACMAD clade</taxon>
        <taxon>Panicoideae</taxon>
        <taxon>Panicodae</taxon>
        <taxon>Paniceae</taxon>
        <taxon>Panicinae</taxon>
        <taxon>Panicum</taxon>
        <taxon>Panicum sect. Panicum</taxon>
    </lineage>
</organism>
<name>A0A3L6PSM0_PANMI</name>
<evidence type="ECO:0000313" key="2">
    <source>
        <dbReference type="EMBL" id="RLM64685.1"/>
    </source>
</evidence>
<evidence type="ECO:0000313" key="3">
    <source>
        <dbReference type="Proteomes" id="UP000275267"/>
    </source>
</evidence>
<feature type="compositionally biased region" description="Basic residues" evidence="1">
    <location>
        <begin position="10"/>
        <end position="23"/>
    </location>
</feature>
<keyword evidence="3" id="KW-1185">Reference proteome</keyword>
<protein>
    <submittedName>
        <fullName evidence="2">Uncharacterized protein</fullName>
    </submittedName>
</protein>
<reference evidence="3" key="1">
    <citation type="journal article" date="2019" name="Nat. Commun.">
        <title>The genome of broomcorn millet.</title>
        <authorList>
            <person name="Zou C."/>
            <person name="Miki D."/>
            <person name="Li D."/>
            <person name="Tang Q."/>
            <person name="Xiao L."/>
            <person name="Rajput S."/>
            <person name="Deng P."/>
            <person name="Jia W."/>
            <person name="Huang R."/>
            <person name="Zhang M."/>
            <person name="Sun Y."/>
            <person name="Hu J."/>
            <person name="Fu X."/>
            <person name="Schnable P.S."/>
            <person name="Li F."/>
            <person name="Zhang H."/>
            <person name="Feng B."/>
            <person name="Zhu X."/>
            <person name="Liu R."/>
            <person name="Schnable J.C."/>
            <person name="Zhu J.-K."/>
            <person name="Zhang H."/>
        </authorList>
    </citation>
    <scope>NUCLEOTIDE SEQUENCE [LARGE SCALE GENOMIC DNA]</scope>
</reference>
<dbReference type="Proteomes" id="UP000275267">
    <property type="component" value="Unassembled WGS sequence"/>
</dbReference>
<proteinExistence type="predicted"/>
<gene>
    <name evidence="2" type="ORF">C2845_PM16G04950</name>
</gene>